<reference evidence="1 2" key="1">
    <citation type="journal article" date="2024" name="bioRxiv">
        <title>A reference genome for Trichogramma kaykai: A tiny desert-dwelling parasitoid wasp with competing sex-ratio distorters.</title>
        <authorList>
            <person name="Culotta J."/>
            <person name="Lindsey A.R."/>
        </authorList>
    </citation>
    <scope>NUCLEOTIDE SEQUENCE [LARGE SCALE GENOMIC DNA]</scope>
    <source>
        <strain evidence="1 2">KSX58</strain>
    </source>
</reference>
<proteinExistence type="predicted"/>
<gene>
    <name evidence="1" type="ORF">TKK_002850</name>
</gene>
<name>A0ABD2XGK0_9HYME</name>
<organism evidence="1 2">
    <name type="scientific">Trichogramma kaykai</name>
    <dbReference type="NCBI Taxonomy" id="54128"/>
    <lineage>
        <taxon>Eukaryota</taxon>
        <taxon>Metazoa</taxon>
        <taxon>Ecdysozoa</taxon>
        <taxon>Arthropoda</taxon>
        <taxon>Hexapoda</taxon>
        <taxon>Insecta</taxon>
        <taxon>Pterygota</taxon>
        <taxon>Neoptera</taxon>
        <taxon>Endopterygota</taxon>
        <taxon>Hymenoptera</taxon>
        <taxon>Apocrita</taxon>
        <taxon>Proctotrupomorpha</taxon>
        <taxon>Chalcidoidea</taxon>
        <taxon>Trichogrammatidae</taxon>
        <taxon>Trichogramma</taxon>
    </lineage>
</organism>
<protein>
    <submittedName>
        <fullName evidence="1">Uncharacterized protein</fullName>
    </submittedName>
</protein>
<dbReference type="AlphaFoldDB" id="A0ABD2XGK0"/>
<evidence type="ECO:0000313" key="2">
    <source>
        <dbReference type="Proteomes" id="UP001627154"/>
    </source>
</evidence>
<dbReference type="EMBL" id="JBJJXI010000025">
    <property type="protein sequence ID" value="KAL3404356.1"/>
    <property type="molecule type" value="Genomic_DNA"/>
</dbReference>
<comment type="caution">
    <text evidence="1">The sequence shown here is derived from an EMBL/GenBank/DDBJ whole genome shotgun (WGS) entry which is preliminary data.</text>
</comment>
<sequence length="160" mass="18877">MLAKKFMIPMKDMCVIANFFDNKNLFESMAYVNDWRYDMCFLDAIKSILVTPSLSFYDLLEKTPKKLAEAGITFREFIYLEKKIRQEKEKAEEKEKECVALSPLAVLPKKYSDCIVRILAEKVARGCFLRLARKKPYASENQVEEMNNEKLLRFVFKQNY</sequence>
<evidence type="ECO:0000313" key="1">
    <source>
        <dbReference type="EMBL" id="KAL3404356.1"/>
    </source>
</evidence>
<dbReference type="Proteomes" id="UP001627154">
    <property type="component" value="Unassembled WGS sequence"/>
</dbReference>
<keyword evidence="2" id="KW-1185">Reference proteome</keyword>
<accession>A0ABD2XGK0</accession>